<gene>
    <name evidence="2" type="ORF">K0M31_019337</name>
</gene>
<name>A0AA40G273_9HYME</name>
<organism evidence="2 3">
    <name type="scientific">Melipona bicolor</name>
    <dbReference type="NCBI Taxonomy" id="60889"/>
    <lineage>
        <taxon>Eukaryota</taxon>
        <taxon>Metazoa</taxon>
        <taxon>Ecdysozoa</taxon>
        <taxon>Arthropoda</taxon>
        <taxon>Hexapoda</taxon>
        <taxon>Insecta</taxon>
        <taxon>Pterygota</taxon>
        <taxon>Neoptera</taxon>
        <taxon>Endopterygota</taxon>
        <taxon>Hymenoptera</taxon>
        <taxon>Apocrita</taxon>
        <taxon>Aculeata</taxon>
        <taxon>Apoidea</taxon>
        <taxon>Anthophila</taxon>
        <taxon>Apidae</taxon>
        <taxon>Melipona</taxon>
    </lineage>
</organism>
<keyword evidence="3" id="KW-1185">Reference proteome</keyword>
<evidence type="ECO:0000313" key="3">
    <source>
        <dbReference type="Proteomes" id="UP001177670"/>
    </source>
</evidence>
<dbReference type="AlphaFoldDB" id="A0AA40G273"/>
<reference evidence="2" key="1">
    <citation type="submission" date="2021-10" db="EMBL/GenBank/DDBJ databases">
        <title>Melipona bicolor Genome sequencing and assembly.</title>
        <authorList>
            <person name="Araujo N.S."/>
            <person name="Arias M.C."/>
        </authorList>
    </citation>
    <scope>NUCLEOTIDE SEQUENCE</scope>
    <source>
        <strain evidence="2">USP_2M_L1-L4_2017</strain>
        <tissue evidence="2">Whole body</tissue>
    </source>
</reference>
<evidence type="ECO:0000256" key="1">
    <source>
        <dbReference type="SAM" id="MobiDB-lite"/>
    </source>
</evidence>
<feature type="region of interest" description="Disordered" evidence="1">
    <location>
        <begin position="48"/>
        <end position="107"/>
    </location>
</feature>
<feature type="compositionally biased region" description="Basic and acidic residues" evidence="1">
    <location>
        <begin position="83"/>
        <end position="98"/>
    </location>
</feature>
<evidence type="ECO:0000313" key="2">
    <source>
        <dbReference type="EMBL" id="KAK1129622.1"/>
    </source>
</evidence>
<accession>A0AA40G273</accession>
<dbReference type="EMBL" id="JAHYIQ010000008">
    <property type="protein sequence ID" value="KAK1129622.1"/>
    <property type="molecule type" value="Genomic_DNA"/>
</dbReference>
<comment type="caution">
    <text evidence="2">The sequence shown here is derived from an EMBL/GenBank/DDBJ whole genome shotgun (WGS) entry which is preliminary data.</text>
</comment>
<dbReference type="Proteomes" id="UP001177670">
    <property type="component" value="Unassembled WGS sequence"/>
</dbReference>
<proteinExistence type="predicted"/>
<protein>
    <submittedName>
        <fullName evidence="2">Uncharacterized protein</fullName>
    </submittedName>
</protein>
<sequence>MCSLSCHVHLIVLNENVSVNLMYRDAISENIIFEIVVQLTGFFAVPPSTRAKRKEGKEPPPTRVGSRRFDEERRANGGLEVAKGCKEPGRKSEGDRCRPPSPLQYFR</sequence>